<feature type="binding site" evidence="14">
    <location>
        <position position="718"/>
    </location>
    <ligand>
        <name>ATP</name>
        <dbReference type="ChEBI" id="CHEBI:30616"/>
        <label>2</label>
    </ligand>
</feature>
<feature type="domain" description="ATP-grasp" evidence="16">
    <location>
        <begin position="139"/>
        <end position="334"/>
    </location>
</feature>
<feature type="binding site" evidence="14">
    <location>
        <position position="764"/>
    </location>
    <ligand>
        <name>ATP</name>
        <dbReference type="ChEBI" id="CHEBI:30616"/>
        <label>2</label>
    </ligand>
</feature>
<keyword evidence="11 14" id="KW-0665">Pyrimidine biosynthesis</keyword>
<feature type="domain" description="MGS-like" evidence="17">
    <location>
        <begin position="955"/>
        <end position="1104"/>
    </location>
</feature>
<dbReference type="EC" id="6.3.5.5" evidence="14"/>
<comment type="subunit">
    <text evidence="14">Composed of two chains; the small (or glutamine) chain promotes the hydrolysis of glutamine to ammonia, which is used by the large (or ammonia) chain to synthesize carbamoyl phosphate. Tetramer of heterodimers (alpha,beta)4.</text>
</comment>
<feature type="domain" description="ATP-grasp" evidence="16">
    <location>
        <begin position="682"/>
        <end position="873"/>
    </location>
</feature>
<feature type="binding site" evidence="14">
    <location>
        <position position="832"/>
    </location>
    <ligand>
        <name>ATP</name>
        <dbReference type="ChEBI" id="CHEBI:30616"/>
        <label>2</label>
    </ligand>
</feature>
<feature type="binding site" evidence="14">
    <location>
        <position position="792"/>
    </location>
    <ligand>
        <name>ATP</name>
        <dbReference type="ChEBI" id="CHEBI:30616"/>
        <label>2</label>
    </ligand>
</feature>
<feature type="binding site" evidence="14">
    <location>
        <position position="291"/>
    </location>
    <ligand>
        <name>Mn(2+)</name>
        <dbReference type="ChEBI" id="CHEBI:29035"/>
        <label>1</label>
    </ligand>
</feature>
<feature type="region of interest" description="Allosteric domain" evidence="14">
    <location>
        <begin position="955"/>
        <end position="1147"/>
    </location>
</feature>
<evidence type="ECO:0000256" key="11">
    <source>
        <dbReference type="ARBA" id="ARBA00022975"/>
    </source>
</evidence>
<dbReference type="Gene3D" id="3.40.50.1380">
    <property type="entry name" value="Methylglyoxal synthase-like domain"/>
    <property type="match status" value="1"/>
</dbReference>
<dbReference type="PROSITE" id="PS50975">
    <property type="entry name" value="ATP_GRASP"/>
    <property type="match status" value="2"/>
</dbReference>
<evidence type="ECO:0000256" key="14">
    <source>
        <dbReference type="HAMAP-Rule" id="MF_01210"/>
    </source>
</evidence>
<dbReference type="InterPro" id="IPR011607">
    <property type="entry name" value="MGS-like_dom"/>
</dbReference>
<evidence type="ECO:0000256" key="10">
    <source>
        <dbReference type="ARBA" id="ARBA00022842"/>
    </source>
</evidence>
<dbReference type="PROSITE" id="PS51257">
    <property type="entry name" value="PROKAR_LIPOPROTEIN"/>
    <property type="match status" value="1"/>
</dbReference>
<dbReference type="Proteomes" id="UP001597063">
    <property type="component" value="Unassembled WGS sequence"/>
</dbReference>
<dbReference type="PROSITE" id="PS00867">
    <property type="entry name" value="CPSASE_2"/>
    <property type="match status" value="2"/>
</dbReference>
<evidence type="ECO:0000256" key="9">
    <source>
        <dbReference type="ARBA" id="ARBA00022840"/>
    </source>
</evidence>
<sequence>MPRRADLKSVLVIGSGPIVIGQACEFDYSGTQACRVLKAEGLRVTLVNSNPATIMTDPEFADATYVEPITPEVVEKIIAKERPDALLPTLGGQTALNTAIALYESGVLARYDVELIGADVDAIQAGENRERFKEVVAKVAREQGLNAESARSAICHTMDECLAAARELGYPVVVRPSFTMGGAGSGFAHDEDDLRRIAGAGLDASPTSEVLLEESILGWKEYELEVMRDRRDNVVIVCSIENLDPMGVHTGDSITVAPAMTLTDREYQNMRDVAIAVIREVGVDTGGCNIQFAVHPGTGRMIVIEMNPRVSRSSALASKATGFPIAKIAAKLAIGYSLDEIPNDITAETPASFEPTLDYVVVKVPRFAFEKFPGADPTLTTHMKSVGEAMAIGRCFTEALQKALRSLEQKGSSFSWAGDFDVEALLDSASRPHDGRLRDVQRALWAGASIEDVYKATRIDPWFLDQIVAINEVAEEIRTADDALTRDKLLRAKRHGFSDAQIGELRNLSEEVVRELRHALGVRPVYLTVDTCAAEFAAQTPYLYSAYDEETEVPPGARPKVLILGSGPNRIGQGVEFDYSCVHASFTLAEAGYETVMVNCNPETVSTDYDTSHRLYFEPLTLEDVLEVVYAEQQSGEVAGVIVQLGGQTPLGLAQKLKDAGVPIVGTSPESIHLAEERGAFGRVLHRAGLLAPKHGTATSYEEAREIAAEIGYPVLVRPSYVLGGRGMEIVYDDATLESYMARATEASPEHPVLVDRFLDEAIEIDVDALFDGEELYLGGVMEHIEEAGIHSGDSACALPPITLGHDDIRRIRESTEALARGVGVRGLMNVQYALSAGVLYVLEANPRASRTVPFVSKATAVPLAKAAARVMMGASVAELRAEGLLPAHGDGGSLPLDAPIAVKEAVLPFDRFRNEKGQGVDTVLGPEMRSTGEVMGIDEVFGTAYAKSQQAAYGSLPTKGRAFVSVANRDKRHMIFPVKRLADLGFEILATEGTAEVLRRNGVHAKIVRKHSEGPGPSGEPTIVRRVLDGEVDLIVNTPFGGPGQSGPRLDGYEIRTAAVLRGVPCVTTVQGLAAAVQGIEAVTGGQVGVRSLQEHAERLSGAHGRTGLQTPAGGHPAEGAPAGGAAGGASGGGAPGGGARPEARA</sequence>
<dbReference type="GO" id="GO:0004088">
    <property type="term" value="F:carbamoyl-phosphate synthase (glutamine-hydrolyzing) activity"/>
    <property type="evidence" value="ECO:0007669"/>
    <property type="project" value="UniProtKB-EC"/>
</dbReference>
<feature type="binding site" evidence="14">
    <location>
        <position position="844"/>
    </location>
    <ligand>
        <name>ATP</name>
        <dbReference type="ChEBI" id="CHEBI:30616"/>
        <label>2</label>
    </ligand>
</feature>
<feature type="binding site" evidence="14">
    <location>
        <position position="181"/>
    </location>
    <ligand>
        <name>ATP</name>
        <dbReference type="ChEBI" id="CHEBI:30616"/>
        <label>1</label>
    </ligand>
</feature>
<dbReference type="InterPro" id="IPR058047">
    <property type="entry name" value="CPSase_preATP-grasp"/>
</dbReference>
<evidence type="ECO:0000313" key="18">
    <source>
        <dbReference type="EMBL" id="MFD0686944.1"/>
    </source>
</evidence>
<feature type="region of interest" description="Disordered" evidence="15">
    <location>
        <begin position="1105"/>
        <end position="1147"/>
    </location>
</feature>
<dbReference type="EC" id="6.3.4.16" evidence="14"/>
<dbReference type="SMART" id="SM00851">
    <property type="entry name" value="MGS"/>
    <property type="match status" value="1"/>
</dbReference>
<feature type="binding site" evidence="14">
    <location>
        <position position="305"/>
    </location>
    <ligand>
        <name>Mg(2+)</name>
        <dbReference type="ChEBI" id="CHEBI:18420"/>
        <label>1</label>
    </ligand>
</feature>
<evidence type="ECO:0000256" key="2">
    <source>
        <dbReference type="ARBA" id="ARBA00009799"/>
    </source>
</evidence>
<dbReference type="RefSeq" id="WP_378323351.1">
    <property type="nucleotide sequence ID" value="NZ_JBHTGP010000011.1"/>
</dbReference>
<reference evidence="19" key="1">
    <citation type="journal article" date="2019" name="Int. J. Syst. Evol. Microbiol.">
        <title>The Global Catalogue of Microorganisms (GCM) 10K type strain sequencing project: providing services to taxonomists for standard genome sequencing and annotation.</title>
        <authorList>
            <consortium name="The Broad Institute Genomics Platform"/>
            <consortium name="The Broad Institute Genome Sequencing Center for Infectious Disease"/>
            <person name="Wu L."/>
            <person name="Ma J."/>
        </authorList>
    </citation>
    <scope>NUCLEOTIDE SEQUENCE [LARGE SCALE GENOMIC DNA]</scope>
    <source>
        <strain evidence="19">JCM 9371</strain>
    </source>
</reference>
<dbReference type="PANTHER" id="PTHR11405">
    <property type="entry name" value="CARBAMOYLTRANSFERASE FAMILY MEMBER"/>
    <property type="match status" value="1"/>
</dbReference>
<protein>
    <recommendedName>
        <fullName evidence="14">Carbamoyl phosphate synthase large chain</fullName>
        <ecNumber evidence="14">6.3.4.16</ecNumber>
        <ecNumber evidence="14">6.3.5.5</ecNumber>
    </recommendedName>
    <alternativeName>
        <fullName evidence="14">Carbamoyl phosphate synthetase ammonia chain</fullName>
    </alternativeName>
</protein>
<evidence type="ECO:0000256" key="12">
    <source>
        <dbReference type="ARBA" id="ARBA00023211"/>
    </source>
</evidence>
<dbReference type="Gene3D" id="3.30.470.20">
    <property type="entry name" value="ATP-grasp fold, B domain"/>
    <property type="match status" value="2"/>
</dbReference>
<comment type="function">
    <text evidence="14">Large subunit of the glutamine-dependent carbamoyl phosphate synthetase (CPSase). CPSase catalyzes the formation of carbamoyl phosphate from the ammonia moiety of glutamine, carbonate, and phosphate donated by ATP, constituting the first step of 2 biosynthetic pathways, one leading to arginine and/or urea and the other to pyrimidine nucleotides. The large subunit (synthetase) binds the substrates ammonia (free or transferred from glutamine from the small subunit), hydrogencarbonate and ATP and carries out an ATP-coupled ligase reaction, activating hydrogencarbonate by forming carboxy phosphate which reacts with ammonia to form carbamoyl phosphate.</text>
</comment>
<dbReference type="PROSITE" id="PS00866">
    <property type="entry name" value="CPSASE_1"/>
    <property type="match status" value="2"/>
</dbReference>
<name>A0ABW2XMS2_9ACTN</name>
<proteinExistence type="inferred from homology"/>
<feature type="binding site" evidence="14">
    <location>
        <position position="790"/>
    </location>
    <ligand>
        <name>ATP</name>
        <dbReference type="ChEBI" id="CHEBI:30616"/>
        <label>2</label>
    </ligand>
</feature>
<feature type="region of interest" description="Carboxyphosphate synthetic domain" evidence="14">
    <location>
        <begin position="1"/>
        <end position="408"/>
    </location>
</feature>
<feature type="binding site" evidence="14">
    <location>
        <position position="832"/>
    </location>
    <ligand>
        <name>Mn(2+)</name>
        <dbReference type="ChEBI" id="CHEBI:29035"/>
        <label>3</label>
    </ligand>
</feature>
<evidence type="ECO:0000259" key="16">
    <source>
        <dbReference type="PROSITE" id="PS50975"/>
    </source>
</evidence>
<feature type="binding site" evidence="14">
    <location>
        <position position="789"/>
    </location>
    <ligand>
        <name>ATP</name>
        <dbReference type="ChEBI" id="CHEBI:30616"/>
        <label>2</label>
    </ligand>
</feature>
<evidence type="ECO:0000256" key="6">
    <source>
        <dbReference type="ARBA" id="ARBA00022723"/>
    </source>
</evidence>
<dbReference type="Pfam" id="PF02142">
    <property type="entry name" value="MGS"/>
    <property type="match status" value="1"/>
</dbReference>
<dbReference type="CDD" id="cd01424">
    <property type="entry name" value="MGS_CPS_II"/>
    <property type="match status" value="1"/>
</dbReference>
<feature type="binding site" evidence="14">
    <location>
        <position position="307"/>
    </location>
    <ligand>
        <name>Mg(2+)</name>
        <dbReference type="ChEBI" id="CHEBI:18420"/>
        <label>2</label>
    </ligand>
</feature>
<keyword evidence="12" id="KW-0464">Manganese</keyword>
<dbReference type="Pfam" id="PF25596">
    <property type="entry name" value="CPSase_L_D1"/>
    <property type="match status" value="2"/>
</dbReference>
<feature type="binding site" evidence="14">
    <location>
        <position position="305"/>
    </location>
    <ligand>
        <name>Mg(2+)</name>
        <dbReference type="ChEBI" id="CHEBI:18420"/>
        <label>2</label>
    </ligand>
</feature>
<dbReference type="EMBL" id="JBHTGP010000011">
    <property type="protein sequence ID" value="MFD0686944.1"/>
    <property type="molecule type" value="Genomic_DNA"/>
</dbReference>
<feature type="binding site" evidence="14">
    <location>
        <position position="249"/>
    </location>
    <ligand>
        <name>ATP</name>
        <dbReference type="ChEBI" id="CHEBI:30616"/>
        <label>1</label>
    </ligand>
</feature>
<dbReference type="NCBIfam" id="TIGR01369">
    <property type="entry name" value="CPSaseII_lrg"/>
    <property type="match status" value="1"/>
</dbReference>
<dbReference type="SUPFAM" id="SSF52335">
    <property type="entry name" value="Methylglyoxal synthase-like"/>
    <property type="match status" value="1"/>
</dbReference>
<feature type="binding site" evidence="14">
    <location>
        <position position="844"/>
    </location>
    <ligand>
        <name>Mn(2+)</name>
        <dbReference type="ChEBI" id="CHEBI:29035"/>
        <label>4</label>
    </ligand>
</feature>
<feature type="binding site" evidence="14">
    <location>
        <position position="844"/>
    </location>
    <ligand>
        <name>Mg(2+)</name>
        <dbReference type="ChEBI" id="CHEBI:18420"/>
        <label>4</label>
    </ligand>
</feature>
<keyword evidence="8 14" id="KW-0547">Nucleotide-binding</keyword>
<feature type="binding site" evidence="14">
    <location>
        <position position="291"/>
    </location>
    <ligand>
        <name>ATP</name>
        <dbReference type="ChEBI" id="CHEBI:30616"/>
        <label>1</label>
    </ligand>
</feature>
<dbReference type="InterPro" id="IPR011761">
    <property type="entry name" value="ATP-grasp"/>
</dbReference>
<keyword evidence="7 14" id="KW-0677">Repeat</keyword>
<feature type="binding site" evidence="14">
    <location>
        <position position="305"/>
    </location>
    <ligand>
        <name>ATP</name>
        <dbReference type="ChEBI" id="CHEBI:30616"/>
        <label>1</label>
    </ligand>
</feature>
<dbReference type="InterPro" id="IPR006275">
    <property type="entry name" value="CPSase_lsu"/>
</dbReference>
<dbReference type="NCBIfam" id="NF009455">
    <property type="entry name" value="PRK12815.1"/>
    <property type="match status" value="1"/>
</dbReference>
<organism evidence="18 19">
    <name type="scientific">Actinomadura fibrosa</name>
    <dbReference type="NCBI Taxonomy" id="111802"/>
    <lineage>
        <taxon>Bacteria</taxon>
        <taxon>Bacillati</taxon>
        <taxon>Actinomycetota</taxon>
        <taxon>Actinomycetes</taxon>
        <taxon>Streptosporangiales</taxon>
        <taxon>Thermomonosporaceae</taxon>
        <taxon>Actinomadura</taxon>
    </lineage>
</organism>
<evidence type="ECO:0000256" key="7">
    <source>
        <dbReference type="ARBA" id="ARBA00022737"/>
    </source>
</evidence>
<keyword evidence="4 14" id="KW-0436">Ligase</keyword>
<feature type="compositionally biased region" description="Low complexity" evidence="15">
    <location>
        <begin position="1113"/>
        <end position="1122"/>
    </location>
</feature>
<evidence type="ECO:0000259" key="17">
    <source>
        <dbReference type="PROSITE" id="PS51855"/>
    </source>
</evidence>
<dbReference type="InterPro" id="IPR033937">
    <property type="entry name" value="MGS_CPS_CarB"/>
</dbReference>
<comment type="cofactor">
    <cofactor evidence="14">
        <name>Mg(2+)</name>
        <dbReference type="ChEBI" id="CHEBI:18420"/>
    </cofactor>
    <cofactor evidence="14">
        <name>Mn(2+)</name>
        <dbReference type="ChEBI" id="CHEBI:29035"/>
    </cofactor>
    <text evidence="14">Binds 4 Mg(2+) or Mn(2+) ions per subunit.</text>
</comment>
<keyword evidence="3 14" id="KW-0055">Arginine biosynthesis</keyword>
<dbReference type="InterPro" id="IPR005479">
    <property type="entry name" value="CPAse_ATP-bd"/>
</dbReference>
<evidence type="ECO:0000256" key="4">
    <source>
        <dbReference type="ARBA" id="ARBA00022598"/>
    </source>
</evidence>
<evidence type="ECO:0000313" key="19">
    <source>
        <dbReference type="Proteomes" id="UP001597063"/>
    </source>
</evidence>
<feature type="compositionally biased region" description="Gly residues" evidence="15">
    <location>
        <begin position="1123"/>
        <end position="1141"/>
    </location>
</feature>
<dbReference type="Gene3D" id="1.10.1030.10">
    <property type="entry name" value="Carbamoyl-phosphate synthetase, large subunit oligomerisation domain"/>
    <property type="match status" value="1"/>
</dbReference>
<comment type="caution">
    <text evidence="18">The sequence shown here is derived from an EMBL/GenBank/DDBJ whole genome shotgun (WGS) entry which is preliminary data.</text>
</comment>
<feature type="binding site" evidence="14">
    <location>
        <position position="757"/>
    </location>
    <ligand>
        <name>ATP</name>
        <dbReference type="ChEBI" id="CHEBI:30616"/>
        <label>2</label>
    </ligand>
</feature>
<comment type="caution">
    <text evidence="14">Lacks conserved residue(s) required for the propagation of feature annotation.</text>
</comment>
<dbReference type="SUPFAM" id="SSF48108">
    <property type="entry name" value="Carbamoyl phosphate synthetase, large subunit connection domain"/>
    <property type="match status" value="1"/>
</dbReference>
<comment type="catalytic activity">
    <reaction evidence="13 14">
        <text>hydrogencarbonate + NH4(+) + 2 ATP = carbamoyl phosphate + 2 ADP + phosphate + 2 H(+)</text>
        <dbReference type="Rhea" id="RHEA:18029"/>
        <dbReference type="ChEBI" id="CHEBI:15378"/>
        <dbReference type="ChEBI" id="CHEBI:17544"/>
        <dbReference type="ChEBI" id="CHEBI:28938"/>
        <dbReference type="ChEBI" id="CHEBI:30616"/>
        <dbReference type="ChEBI" id="CHEBI:43474"/>
        <dbReference type="ChEBI" id="CHEBI:58228"/>
        <dbReference type="ChEBI" id="CHEBI:456216"/>
        <dbReference type="EC" id="6.3.4.16"/>
    </reaction>
</comment>
<dbReference type="SUPFAM" id="SSF52440">
    <property type="entry name" value="PreATP-grasp domain"/>
    <property type="match status" value="2"/>
</dbReference>
<feature type="binding site" evidence="14">
    <location>
        <position position="846"/>
    </location>
    <ligand>
        <name>Mg(2+)</name>
        <dbReference type="ChEBI" id="CHEBI:18420"/>
        <label>4</label>
    </ligand>
</feature>
<feature type="binding site" evidence="14">
    <location>
        <position position="791"/>
    </location>
    <ligand>
        <name>ATP</name>
        <dbReference type="ChEBI" id="CHEBI:30616"/>
        <label>2</label>
    </ligand>
</feature>
<dbReference type="InterPro" id="IPR013815">
    <property type="entry name" value="ATP_grasp_subdomain_1"/>
</dbReference>
<feature type="binding site" evidence="14">
    <location>
        <position position="221"/>
    </location>
    <ligand>
        <name>ATP</name>
        <dbReference type="ChEBI" id="CHEBI:30616"/>
        <label>1</label>
    </ligand>
</feature>
<evidence type="ECO:0000256" key="1">
    <source>
        <dbReference type="ARBA" id="ARBA00005077"/>
    </source>
</evidence>
<feature type="binding site" evidence="14">
    <location>
        <position position="305"/>
    </location>
    <ligand>
        <name>Mn(2+)</name>
        <dbReference type="ChEBI" id="CHEBI:29035"/>
        <label>1</label>
    </ligand>
</feature>
<dbReference type="NCBIfam" id="NF003671">
    <property type="entry name" value="PRK05294.1"/>
    <property type="match status" value="1"/>
</dbReference>
<evidence type="ECO:0000256" key="15">
    <source>
        <dbReference type="SAM" id="MobiDB-lite"/>
    </source>
</evidence>
<evidence type="ECO:0000256" key="13">
    <source>
        <dbReference type="ARBA" id="ARBA00047359"/>
    </source>
</evidence>
<dbReference type="Gene3D" id="3.30.1490.20">
    <property type="entry name" value="ATP-grasp fold, A domain"/>
    <property type="match status" value="1"/>
</dbReference>
<comment type="domain">
    <text evidence="14">The large subunit is composed of 2 ATP-grasp domains that are involved in binding the 2 ATP molecules needed for carbamoyl phosphate synthesis. The N-terminal ATP-grasp domain (referred to as the carboxyphosphate synthetic component) catalyzes the ATP-dependent phosphorylation of hydrogencarbonate to carboxyphosphate and the subsequent nucleophilic attack by ammonia to form a carbamate intermediate. The C-terminal ATP-grasp domain (referred to as the carbamoyl phosphate synthetic component) then catalyzes the phosphorylation of carbamate with the second ATP to form the end product carbamoyl phosphate. The reactive and unstable enzyme intermediates are sequentially channeled from one active site to the next through the interior of the protein over a distance of at least 96 A.</text>
</comment>
<comment type="similarity">
    <text evidence="2 14">Belongs to the CarB family.</text>
</comment>
<keyword evidence="19" id="KW-1185">Reference proteome</keyword>
<dbReference type="PRINTS" id="PR00098">
    <property type="entry name" value="CPSASE"/>
</dbReference>
<dbReference type="HAMAP" id="MF_01210_B">
    <property type="entry name" value="CPSase_L_chain_B"/>
    <property type="match status" value="1"/>
</dbReference>
<keyword evidence="9 14" id="KW-0067">ATP-binding</keyword>
<feature type="binding site" evidence="14">
    <location>
        <position position="844"/>
    </location>
    <ligand>
        <name>Mg(2+)</name>
        <dbReference type="ChEBI" id="CHEBI:18420"/>
        <label>3</label>
    </ligand>
</feature>
<evidence type="ECO:0000256" key="3">
    <source>
        <dbReference type="ARBA" id="ARBA00022571"/>
    </source>
</evidence>
<feature type="binding site" evidence="14">
    <location>
        <position position="291"/>
    </location>
    <ligand>
        <name>Mg(2+)</name>
        <dbReference type="ChEBI" id="CHEBI:18420"/>
        <label>1</label>
    </ligand>
</feature>
<comment type="pathway">
    <text evidence="1 14">Amino-acid biosynthesis; L-arginine biosynthesis; carbamoyl phosphate from bicarbonate: step 1/1.</text>
</comment>
<dbReference type="Pfam" id="PF02787">
    <property type="entry name" value="CPSase_L_D3"/>
    <property type="match status" value="1"/>
</dbReference>
<dbReference type="Gene3D" id="3.40.50.20">
    <property type="match status" value="2"/>
</dbReference>
<feature type="binding site" evidence="14">
    <location>
        <position position="846"/>
    </location>
    <ligand>
        <name>Mn(2+)</name>
        <dbReference type="ChEBI" id="CHEBI:29035"/>
        <label>4</label>
    </ligand>
</feature>
<evidence type="ECO:0000256" key="5">
    <source>
        <dbReference type="ARBA" id="ARBA00022605"/>
    </source>
</evidence>
<dbReference type="InterPro" id="IPR005483">
    <property type="entry name" value="CPSase_dom"/>
</dbReference>
<feature type="binding site" evidence="14">
    <location>
        <position position="832"/>
    </location>
    <ligand>
        <name>Mg(2+)</name>
        <dbReference type="ChEBI" id="CHEBI:18420"/>
        <label>3</label>
    </ligand>
</feature>
<feature type="binding site" evidence="14">
    <location>
        <position position="844"/>
    </location>
    <ligand>
        <name>Mn(2+)</name>
        <dbReference type="ChEBI" id="CHEBI:29035"/>
        <label>3</label>
    </ligand>
</feature>
<keyword evidence="6" id="KW-0479">Metal-binding</keyword>
<dbReference type="InterPro" id="IPR036897">
    <property type="entry name" value="CarbamoylP_synth_lsu_oligo_sf"/>
</dbReference>
<feature type="binding site" evidence="14">
    <location>
        <position position="129"/>
    </location>
    <ligand>
        <name>ATP</name>
        <dbReference type="ChEBI" id="CHEBI:30616"/>
        <label>1</label>
    </ligand>
</feature>
<feature type="binding site" evidence="14">
    <location>
        <position position="248"/>
    </location>
    <ligand>
        <name>ATP</name>
        <dbReference type="ChEBI" id="CHEBI:30616"/>
        <label>1</label>
    </ligand>
</feature>
<feature type="binding site" evidence="14">
    <location>
        <position position="175"/>
    </location>
    <ligand>
        <name>ATP</name>
        <dbReference type="ChEBI" id="CHEBI:30616"/>
        <label>1</label>
    </ligand>
</feature>
<dbReference type="SUPFAM" id="SSF56059">
    <property type="entry name" value="Glutathione synthetase ATP-binding domain-like"/>
    <property type="match status" value="2"/>
</dbReference>
<dbReference type="InterPro" id="IPR036914">
    <property type="entry name" value="MGS-like_dom_sf"/>
</dbReference>
<evidence type="ECO:0000256" key="8">
    <source>
        <dbReference type="ARBA" id="ARBA00022741"/>
    </source>
</evidence>
<keyword evidence="5 14" id="KW-0028">Amino-acid biosynthesis</keyword>
<dbReference type="InterPro" id="IPR016185">
    <property type="entry name" value="PreATP-grasp_dom_sf"/>
</dbReference>
<feature type="binding site" evidence="14">
    <location>
        <position position="247"/>
    </location>
    <ligand>
        <name>ATP</name>
        <dbReference type="ChEBI" id="CHEBI:30616"/>
        <label>1</label>
    </ligand>
</feature>
<feature type="binding site" evidence="14">
    <location>
        <position position="182"/>
    </location>
    <ligand>
        <name>ATP</name>
        <dbReference type="ChEBI" id="CHEBI:30616"/>
        <label>1</label>
    </ligand>
</feature>
<comment type="catalytic activity">
    <reaction evidence="14">
        <text>hydrogencarbonate + L-glutamine + 2 ATP + H2O = carbamoyl phosphate + L-glutamate + 2 ADP + phosphate + 2 H(+)</text>
        <dbReference type="Rhea" id="RHEA:18633"/>
        <dbReference type="ChEBI" id="CHEBI:15377"/>
        <dbReference type="ChEBI" id="CHEBI:15378"/>
        <dbReference type="ChEBI" id="CHEBI:17544"/>
        <dbReference type="ChEBI" id="CHEBI:29985"/>
        <dbReference type="ChEBI" id="CHEBI:30616"/>
        <dbReference type="ChEBI" id="CHEBI:43474"/>
        <dbReference type="ChEBI" id="CHEBI:58228"/>
        <dbReference type="ChEBI" id="CHEBI:58359"/>
        <dbReference type="ChEBI" id="CHEBI:456216"/>
        <dbReference type="EC" id="6.3.5.5"/>
    </reaction>
</comment>
<feature type="binding site" evidence="14">
    <location>
        <position position="759"/>
    </location>
    <ligand>
        <name>ATP</name>
        <dbReference type="ChEBI" id="CHEBI:30616"/>
        <label>2</label>
    </ligand>
</feature>
<feature type="binding site" evidence="14">
    <location>
        <position position="305"/>
    </location>
    <ligand>
        <name>Mn(2+)</name>
        <dbReference type="ChEBI" id="CHEBI:29035"/>
        <label>2</label>
    </ligand>
</feature>
<keyword evidence="10" id="KW-0460">Magnesium</keyword>
<dbReference type="SMART" id="SM01096">
    <property type="entry name" value="CPSase_L_D3"/>
    <property type="match status" value="1"/>
</dbReference>
<accession>A0ABW2XMS2</accession>
<dbReference type="PROSITE" id="PS51855">
    <property type="entry name" value="MGS"/>
    <property type="match status" value="1"/>
</dbReference>
<comment type="pathway">
    <text evidence="14">Pyrimidine metabolism; UMP biosynthesis via de novo pathway; (S)-dihydroorotate from bicarbonate: step 1/3.</text>
</comment>
<feature type="binding site" evidence="14">
    <location>
        <position position="216"/>
    </location>
    <ligand>
        <name>ATP</name>
        <dbReference type="ChEBI" id="CHEBI:30616"/>
        <label>1</label>
    </ligand>
</feature>
<dbReference type="Pfam" id="PF02786">
    <property type="entry name" value="CPSase_L_D2"/>
    <property type="match status" value="2"/>
</dbReference>
<dbReference type="InterPro" id="IPR005480">
    <property type="entry name" value="CPSase_lsu_oligo"/>
</dbReference>
<feature type="binding site" evidence="14">
    <location>
        <position position="214"/>
    </location>
    <ligand>
        <name>ATP</name>
        <dbReference type="ChEBI" id="CHEBI:30616"/>
        <label>1</label>
    </ligand>
</feature>
<feature type="binding site" evidence="14">
    <location>
        <position position="307"/>
    </location>
    <ligand>
        <name>Mn(2+)</name>
        <dbReference type="ChEBI" id="CHEBI:29035"/>
        <label>2</label>
    </ligand>
</feature>
<gene>
    <name evidence="14 18" type="primary">carB</name>
    <name evidence="18" type="ORF">ACFQZM_20765</name>
</gene>
<dbReference type="PANTHER" id="PTHR11405:SF53">
    <property type="entry name" value="CARBAMOYL-PHOSPHATE SYNTHASE [AMMONIA], MITOCHONDRIAL"/>
    <property type="match status" value="1"/>
</dbReference>